<dbReference type="EMBL" id="OY660887">
    <property type="protein sequence ID" value="CAJ1087700.1"/>
    <property type="molecule type" value="Genomic_DNA"/>
</dbReference>
<proteinExistence type="predicted"/>
<feature type="region of interest" description="Disordered" evidence="1">
    <location>
        <begin position="39"/>
        <end position="64"/>
    </location>
</feature>
<evidence type="ECO:0000313" key="3">
    <source>
        <dbReference type="Proteomes" id="UP001178508"/>
    </source>
</evidence>
<name>A0AAV1HPY0_XYRNO</name>
<reference evidence="2" key="1">
    <citation type="submission" date="2023-08" db="EMBL/GenBank/DDBJ databases">
        <authorList>
            <person name="Alioto T."/>
            <person name="Alioto T."/>
            <person name="Gomez Garrido J."/>
        </authorList>
    </citation>
    <scope>NUCLEOTIDE SEQUENCE</scope>
</reference>
<evidence type="ECO:0000313" key="2">
    <source>
        <dbReference type="EMBL" id="CAJ1087700.1"/>
    </source>
</evidence>
<feature type="region of interest" description="Disordered" evidence="1">
    <location>
        <begin position="1"/>
        <end position="20"/>
    </location>
</feature>
<keyword evidence="3" id="KW-1185">Reference proteome</keyword>
<sequence length="193" mass="22852">MARPKMSSGGIRRTHQTVNRLPSESYRVINFSASVKQIRAEKSRKTRRVQQTPESDRRGRRVQSRRLCKVLQQKREREKKTEKKRSWSDKHGRFCLPCLEAGKFGPSKAKSRKFLWSEDVEKESIDESENEPSIISPVHLSFSWRSDRAEMLSEGRTRFLLLHKASDLFLQEQREEKKKKKKKKKEQQQQPNT</sequence>
<organism evidence="2 3">
    <name type="scientific">Xyrichtys novacula</name>
    <name type="common">Pearly razorfish</name>
    <name type="synonym">Hemipteronotus novacula</name>
    <dbReference type="NCBI Taxonomy" id="13765"/>
    <lineage>
        <taxon>Eukaryota</taxon>
        <taxon>Metazoa</taxon>
        <taxon>Chordata</taxon>
        <taxon>Craniata</taxon>
        <taxon>Vertebrata</taxon>
        <taxon>Euteleostomi</taxon>
        <taxon>Actinopterygii</taxon>
        <taxon>Neopterygii</taxon>
        <taxon>Teleostei</taxon>
        <taxon>Neoteleostei</taxon>
        <taxon>Acanthomorphata</taxon>
        <taxon>Eupercaria</taxon>
        <taxon>Labriformes</taxon>
        <taxon>Labridae</taxon>
        <taxon>Xyrichtys</taxon>
    </lineage>
</organism>
<dbReference type="AlphaFoldDB" id="A0AAV1HPY0"/>
<evidence type="ECO:0000256" key="1">
    <source>
        <dbReference type="SAM" id="MobiDB-lite"/>
    </source>
</evidence>
<feature type="region of interest" description="Disordered" evidence="1">
    <location>
        <begin position="172"/>
        <end position="193"/>
    </location>
</feature>
<protein>
    <submittedName>
        <fullName evidence="2">Uncharacterized protein</fullName>
    </submittedName>
</protein>
<gene>
    <name evidence="2" type="ORF">XNOV1_A007898</name>
</gene>
<dbReference type="Proteomes" id="UP001178508">
    <property type="component" value="Chromosome 24"/>
</dbReference>
<accession>A0AAV1HPY0</accession>